<dbReference type="KEGG" id="apro:F751_5972"/>
<evidence type="ECO:0000256" key="1">
    <source>
        <dbReference type="SAM" id="MobiDB-lite"/>
    </source>
</evidence>
<sequence>MNLAACPCGLGFVAVARSVGQSGGSGLCQHGARAAEFRGKQFQEGSEASYYWGRGIRPRPVTSMGQRVSGEGLEMPRQRNRGVKPASTGTGFQNIHIGKVGAQHKGIWGGGRGGKRTEHGTGGGGERQASPQSLGQLEEPSAFIFGAPGGTQYTRVGMSWCCGVRGLSAPSGS</sequence>
<evidence type="ECO:0000313" key="3">
    <source>
        <dbReference type="Proteomes" id="UP000028924"/>
    </source>
</evidence>
<dbReference type="Proteomes" id="UP000028924">
    <property type="component" value="Unassembled WGS sequence"/>
</dbReference>
<organism evidence="2 3">
    <name type="scientific">Auxenochlorella protothecoides</name>
    <name type="common">Green microalga</name>
    <name type="synonym">Chlorella protothecoides</name>
    <dbReference type="NCBI Taxonomy" id="3075"/>
    <lineage>
        <taxon>Eukaryota</taxon>
        <taxon>Viridiplantae</taxon>
        <taxon>Chlorophyta</taxon>
        <taxon>core chlorophytes</taxon>
        <taxon>Trebouxiophyceae</taxon>
        <taxon>Chlorellales</taxon>
        <taxon>Chlorellaceae</taxon>
        <taxon>Auxenochlorella</taxon>
    </lineage>
</organism>
<dbReference type="RefSeq" id="XP_011398326.1">
    <property type="nucleotide sequence ID" value="XM_011400024.1"/>
</dbReference>
<feature type="region of interest" description="Disordered" evidence="1">
    <location>
        <begin position="103"/>
        <end position="135"/>
    </location>
</feature>
<proteinExistence type="predicted"/>
<keyword evidence="3" id="KW-1185">Reference proteome</keyword>
<accession>A0A087SI77</accession>
<reference evidence="2 3" key="1">
    <citation type="journal article" date="2014" name="BMC Genomics">
        <title>Oil accumulation mechanisms of the oleaginous microalga Chlorella protothecoides revealed through its genome, transcriptomes, and proteomes.</title>
        <authorList>
            <person name="Gao C."/>
            <person name="Wang Y."/>
            <person name="Shen Y."/>
            <person name="Yan D."/>
            <person name="He X."/>
            <person name="Dai J."/>
            <person name="Wu Q."/>
        </authorList>
    </citation>
    <scope>NUCLEOTIDE SEQUENCE [LARGE SCALE GENOMIC DNA]</scope>
    <source>
        <strain evidence="2 3">0710</strain>
    </source>
</reference>
<name>A0A087SI77_AUXPR</name>
<gene>
    <name evidence="2" type="ORF">F751_5972</name>
</gene>
<protein>
    <submittedName>
        <fullName evidence="2">Uncharacterized protein</fullName>
    </submittedName>
</protein>
<dbReference type="GeneID" id="23617363"/>
<evidence type="ECO:0000313" key="2">
    <source>
        <dbReference type="EMBL" id="KFM25431.1"/>
    </source>
</evidence>
<dbReference type="EMBL" id="KL662118">
    <property type="protein sequence ID" value="KFM25431.1"/>
    <property type="molecule type" value="Genomic_DNA"/>
</dbReference>
<dbReference type="AlphaFoldDB" id="A0A087SI77"/>